<dbReference type="RefSeq" id="WP_130287629.1">
    <property type="nucleotide sequence ID" value="NZ_SGXE01000005.1"/>
</dbReference>
<evidence type="ECO:0000313" key="3">
    <source>
        <dbReference type="Proteomes" id="UP000292262"/>
    </source>
</evidence>
<keyword evidence="3" id="KW-1185">Reference proteome</keyword>
<dbReference type="AlphaFoldDB" id="A0A4Q7NXA5"/>
<protein>
    <recommendedName>
        <fullName evidence="4">GLPGLI family protein</fullName>
    </recommendedName>
</protein>
<keyword evidence="1" id="KW-0732">Signal</keyword>
<accession>A0A4Q7NXA5</accession>
<organism evidence="2 3">
    <name type="scientific">Aquimarina brevivitae</name>
    <dbReference type="NCBI Taxonomy" id="323412"/>
    <lineage>
        <taxon>Bacteria</taxon>
        <taxon>Pseudomonadati</taxon>
        <taxon>Bacteroidota</taxon>
        <taxon>Flavobacteriia</taxon>
        <taxon>Flavobacteriales</taxon>
        <taxon>Flavobacteriaceae</taxon>
        <taxon>Aquimarina</taxon>
    </lineage>
</organism>
<sequence length="206" mass="24428">MKNTIFLLIPLLSINLFAQNLSEINSDLYLADSLTYQNEVRIYQGGGISNYSSLFRMYQNESDHWTAEFYEHYAKVDETDEVRTKKQKLKSINDMEFVFQSLNRSHILDLPSLNEIRWKLVTRGNVEKIKSMFRCKEIEEYQLTNKRVAIMDGEGYKVQVKNSNKANEFEFANPDGYFKYYPDIDELIYMCEILNTIRTEFGIWKK</sequence>
<feature type="chain" id="PRO_5020549108" description="GLPGLI family protein" evidence="1">
    <location>
        <begin position="19"/>
        <end position="206"/>
    </location>
</feature>
<dbReference type="EMBL" id="SGXE01000005">
    <property type="protein sequence ID" value="RZS92003.1"/>
    <property type="molecule type" value="Genomic_DNA"/>
</dbReference>
<evidence type="ECO:0000313" key="2">
    <source>
        <dbReference type="EMBL" id="RZS92003.1"/>
    </source>
</evidence>
<gene>
    <name evidence="2" type="ORF">EV197_3111</name>
</gene>
<dbReference type="Proteomes" id="UP000292262">
    <property type="component" value="Unassembled WGS sequence"/>
</dbReference>
<proteinExistence type="predicted"/>
<evidence type="ECO:0008006" key="4">
    <source>
        <dbReference type="Google" id="ProtNLM"/>
    </source>
</evidence>
<name>A0A4Q7NXA5_9FLAO</name>
<feature type="signal peptide" evidence="1">
    <location>
        <begin position="1"/>
        <end position="18"/>
    </location>
</feature>
<evidence type="ECO:0000256" key="1">
    <source>
        <dbReference type="SAM" id="SignalP"/>
    </source>
</evidence>
<comment type="caution">
    <text evidence="2">The sequence shown here is derived from an EMBL/GenBank/DDBJ whole genome shotgun (WGS) entry which is preliminary data.</text>
</comment>
<dbReference type="OrthoDB" id="766105at2"/>
<reference evidence="2 3" key="1">
    <citation type="submission" date="2019-02" db="EMBL/GenBank/DDBJ databases">
        <title>Genomic Encyclopedia of Type Strains, Phase IV (KMG-IV): sequencing the most valuable type-strain genomes for metagenomic binning, comparative biology and taxonomic classification.</title>
        <authorList>
            <person name="Goeker M."/>
        </authorList>
    </citation>
    <scope>NUCLEOTIDE SEQUENCE [LARGE SCALE GENOMIC DNA]</scope>
    <source>
        <strain evidence="2 3">DSM 17196</strain>
    </source>
</reference>